<accession>A0A8X6II41</accession>
<sequence>MPRPKSMPTSIQPKSRPINIATSVPISEAHQYPHTDCIYEKESGERTRCANCYSIPTVFCYTCCQCGCRPSEPSDVNLDLPAFHKDGQSKETQCCSQCSFSSDKTMYRCKNCKCTKCPTDKDVFCKCKCEAMESKCTSLFIPSNFFYVML</sequence>
<reference evidence="1" key="1">
    <citation type="submission" date="2020-07" db="EMBL/GenBank/DDBJ databases">
        <title>Multicomponent nature underlies the extraordinary mechanical properties of spider dragline silk.</title>
        <authorList>
            <person name="Kono N."/>
            <person name="Nakamura H."/>
            <person name="Mori M."/>
            <person name="Yoshida Y."/>
            <person name="Ohtoshi R."/>
            <person name="Malay A.D."/>
            <person name="Moran D.A.P."/>
            <person name="Tomita M."/>
            <person name="Numata K."/>
            <person name="Arakawa K."/>
        </authorList>
    </citation>
    <scope>NUCLEOTIDE SEQUENCE</scope>
</reference>
<evidence type="ECO:0000313" key="1">
    <source>
        <dbReference type="EMBL" id="GFQ94907.1"/>
    </source>
</evidence>
<comment type="caution">
    <text evidence="1">The sequence shown here is derived from an EMBL/GenBank/DDBJ whole genome shotgun (WGS) entry which is preliminary data.</text>
</comment>
<proteinExistence type="predicted"/>
<organism evidence="1 2">
    <name type="scientific">Trichonephila clavata</name>
    <name type="common">Joro spider</name>
    <name type="synonym">Nephila clavata</name>
    <dbReference type="NCBI Taxonomy" id="2740835"/>
    <lineage>
        <taxon>Eukaryota</taxon>
        <taxon>Metazoa</taxon>
        <taxon>Ecdysozoa</taxon>
        <taxon>Arthropoda</taxon>
        <taxon>Chelicerata</taxon>
        <taxon>Arachnida</taxon>
        <taxon>Araneae</taxon>
        <taxon>Araneomorphae</taxon>
        <taxon>Entelegynae</taxon>
        <taxon>Araneoidea</taxon>
        <taxon>Nephilidae</taxon>
        <taxon>Trichonephila</taxon>
    </lineage>
</organism>
<dbReference type="Proteomes" id="UP000887116">
    <property type="component" value="Unassembled WGS sequence"/>
</dbReference>
<dbReference type="AlphaFoldDB" id="A0A8X6II41"/>
<gene>
    <name evidence="1" type="primary">AVEN_258510_1</name>
    <name evidence="1" type="ORF">TNCT_81421</name>
</gene>
<protein>
    <submittedName>
        <fullName evidence="1">Uncharacterized protein</fullName>
    </submittedName>
</protein>
<name>A0A8X6II41_TRICU</name>
<evidence type="ECO:0000313" key="2">
    <source>
        <dbReference type="Proteomes" id="UP000887116"/>
    </source>
</evidence>
<keyword evidence="2" id="KW-1185">Reference proteome</keyword>
<dbReference type="OrthoDB" id="10309372at2759"/>
<dbReference type="EMBL" id="BMAO01024371">
    <property type="protein sequence ID" value="GFQ94907.1"/>
    <property type="molecule type" value="Genomic_DNA"/>
</dbReference>